<proteinExistence type="predicted"/>
<dbReference type="InterPro" id="IPR005094">
    <property type="entry name" value="Endonuclease_MobA/VirD2"/>
</dbReference>
<reference evidence="4" key="1">
    <citation type="submission" date="2020-01" db="EMBL/GenBank/DDBJ databases">
        <title>Phosphoaccumulans saitamaens gen. nov., sp. nov., a polyphosphate accumulating bacterium isolated from surface river water.</title>
        <authorList>
            <person name="Watanabe K."/>
            <person name="Suda W."/>
        </authorList>
    </citation>
    <scope>NUCLEOTIDE SEQUENCE [LARGE SCALE GENOMIC DNA]</scope>
    <source>
        <strain evidence="4">ICHIAU1</strain>
    </source>
</reference>
<dbReference type="Gene3D" id="3.30.930.30">
    <property type="match status" value="1"/>
</dbReference>
<evidence type="ECO:0000313" key="3">
    <source>
        <dbReference type="EMBL" id="BBU68767.1"/>
    </source>
</evidence>
<evidence type="ECO:0000256" key="1">
    <source>
        <dbReference type="SAM" id="MobiDB-lite"/>
    </source>
</evidence>
<dbReference type="EMBL" id="AP022345">
    <property type="protein sequence ID" value="BBU68767.1"/>
    <property type="molecule type" value="Genomic_DNA"/>
</dbReference>
<sequence>MARDYQDEIAHWAEKLFYPVSLKGKVPKKDATSKKLGASTAKAFASHARIRAQIARTTRRTPEVMVKITNRLGAGKGMSAIREHLSYISRNGKLELETDTGEPLTDKETISDYAHELKHQVRGRPIPELSNRREAFNIILSMPAGTPPDKVREAAREFLEGEFGGKHRYCFTLHTDTDKPHVHACVQAAPLRKGKRLNPRKADLQCWREGFAEQLRNIGIDANATARRTRGETRQTQRQGAHHAGKRRPLQFVQLANSVEWPRAYRSTLVAWEQLAKAMRNSPTETDREAANQIEDFVAGWQPAVPRKR</sequence>
<dbReference type="Proteomes" id="UP000463961">
    <property type="component" value="Chromosome"/>
</dbReference>
<feature type="domain" description="MobA/VirD2-like nuclease" evidence="2">
    <location>
        <begin position="105"/>
        <end position="213"/>
    </location>
</feature>
<accession>A0A7R6TMQ6</accession>
<keyword evidence="4" id="KW-1185">Reference proteome</keyword>
<protein>
    <recommendedName>
        <fullName evidence="2">MobA/VirD2-like nuclease domain-containing protein</fullName>
    </recommendedName>
</protein>
<evidence type="ECO:0000259" key="2">
    <source>
        <dbReference type="Pfam" id="PF03432"/>
    </source>
</evidence>
<dbReference type="AlphaFoldDB" id="A0A7R6TMQ6"/>
<feature type="compositionally biased region" description="Basic residues" evidence="1">
    <location>
        <begin position="240"/>
        <end position="249"/>
    </location>
</feature>
<gene>
    <name evidence="3" type="ORF">ICHIAU1_10500</name>
</gene>
<organism evidence="3 4">
    <name type="scientific">Fluviibacter phosphoraccumulans</name>
    <dbReference type="NCBI Taxonomy" id="1751046"/>
    <lineage>
        <taxon>Bacteria</taxon>
        <taxon>Pseudomonadati</taxon>
        <taxon>Pseudomonadota</taxon>
        <taxon>Betaproteobacteria</taxon>
        <taxon>Rhodocyclales</taxon>
        <taxon>Fluviibacteraceae</taxon>
        <taxon>Fluviibacter</taxon>
    </lineage>
</organism>
<feature type="region of interest" description="Disordered" evidence="1">
    <location>
        <begin position="222"/>
        <end position="249"/>
    </location>
</feature>
<dbReference type="OrthoDB" id="7173932at2"/>
<name>A0A7R6TMQ6_9RHOO</name>
<dbReference type="Pfam" id="PF03432">
    <property type="entry name" value="Relaxase"/>
    <property type="match status" value="1"/>
</dbReference>
<dbReference type="RefSeq" id="WP_162050477.1">
    <property type="nucleotide sequence ID" value="NZ_AP022345.1"/>
</dbReference>
<evidence type="ECO:0000313" key="4">
    <source>
        <dbReference type="Proteomes" id="UP000463961"/>
    </source>
</evidence>